<feature type="region of interest" description="Disordered" evidence="1">
    <location>
        <begin position="1"/>
        <end position="60"/>
    </location>
</feature>
<proteinExistence type="predicted"/>
<protein>
    <submittedName>
        <fullName evidence="2">Uncharacterized protein</fullName>
    </submittedName>
</protein>
<dbReference type="STRING" id="370622.LA66_05635"/>
<dbReference type="RefSeq" id="WP_039189437.1">
    <property type="nucleotide sequence ID" value="NZ_JRFJ01000001.1"/>
</dbReference>
<feature type="compositionally biased region" description="Basic residues" evidence="1">
    <location>
        <begin position="26"/>
        <end position="37"/>
    </location>
</feature>
<sequence>MSSHRPIEPGKVQRQKRLEEQLRDNLKKRKAQAKARRSLMDEPDDAEDKARPGEGRPEED</sequence>
<organism evidence="2 3">
    <name type="scientific">Aureimonas altamirensis</name>
    <dbReference type="NCBI Taxonomy" id="370622"/>
    <lineage>
        <taxon>Bacteria</taxon>
        <taxon>Pseudomonadati</taxon>
        <taxon>Pseudomonadota</taxon>
        <taxon>Alphaproteobacteria</taxon>
        <taxon>Hyphomicrobiales</taxon>
        <taxon>Aurantimonadaceae</taxon>
        <taxon>Aureimonas</taxon>
    </lineage>
</organism>
<feature type="compositionally biased region" description="Basic and acidic residues" evidence="1">
    <location>
        <begin position="16"/>
        <end position="25"/>
    </location>
</feature>
<gene>
    <name evidence="2" type="ORF">LA66_05635</name>
</gene>
<evidence type="ECO:0000313" key="2">
    <source>
        <dbReference type="EMBL" id="KHJ56087.1"/>
    </source>
</evidence>
<dbReference type="AlphaFoldDB" id="A0A0B1QB02"/>
<comment type="caution">
    <text evidence="2">The sequence shown here is derived from an EMBL/GenBank/DDBJ whole genome shotgun (WGS) entry which is preliminary data.</text>
</comment>
<reference evidence="2 3" key="1">
    <citation type="submission" date="2014-09" db="EMBL/GenBank/DDBJ databases">
        <title>Isolation and characterization of Aurantimonas altamirensis ON-56566 from clinical sample following a dog bite.</title>
        <authorList>
            <person name="Eshaghi A."/>
            <person name="Li A."/>
            <person name="Shahinas D."/>
            <person name="Bahn P."/>
            <person name="Kus J.V."/>
            <person name="Patel S.N."/>
        </authorList>
    </citation>
    <scope>NUCLEOTIDE SEQUENCE [LARGE SCALE GENOMIC DNA]</scope>
    <source>
        <strain evidence="2 3">ON-56566</strain>
    </source>
</reference>
<feature type="compositionally biased region" description="Basic and acidic residues" evidence="1">
    <location>
        <begin position="48"/>
        <end position="60"/>
    </location>
</feature>
<dbReference type="Proteomes" id="UP000030826">
    <property type="component" value="Unassembled WGS sequence"/>
</dbReference>
<dbReference type="EMBL" id="JRFJ01000001">
    <property type="protein sequence ID" value="KHJ56087.1"/>
    <property type="molecule type" value="Genomic_DNA"/>
</dbReference>
<evidence type="ECO:0000256" key="1">
    <source>
        <dbReference type="SAM" id="MobiDB-lite"/>
    </source>
</evidence>
<accession>A0A0B1QB02</accession>
<name>A0A0B1QB02_9HYPH</name>
<evidence type="ECO:0000313" key="3">
    <source>
        <dbReference type="Proteomes" id="UP000030826"/>
    </source>
</evidence>